<proteinExistence type="predicted"/>
<sequence length="206" mass="23899">MKKQEINSGFLISKMEEAAGVETEKYFNEQFKKILSENIENLETLAEEEEEDGEIEAAAENRKLITRLRHELQFDVDYDTFDSLMLQITGGISYDLDIVDEYIYTEEKKAHIKKCANKYMGIIAGFPEIADYEISYSNRSQSIYLVTDLPVTDDNINKFIVDCCHCEVTYTERYTTNTVEIRLSDHDFGGNINYSYWKPCINIVIN</sequence>
<keyword evidence="2" id="KW-1185">Reference proteome</keyword>
<reference evidence="1" key="1">
    <citation type="submission" date="2024-03" db="EMBL/GenBank/DDBJ databases">
        <title>Human intestinal bacterial collection.</title>
        <authorList>
            <person name="Pauvert C."/>
            <person name="Hitch T.C.A."/>
            <person name="Clavel T."/>
        </authorList>
    </citation>
    <scope>NUCLEOTIDE SEQUENCE [LARGE SCALE GENOMIC DNA]</scope>
    <source>
        <strain evidence="1">CLA-AA-H89B</strain>
    </source>
</reference>
<gene>
    <name evidence="1" type="ORF">WMO37_01175</name>
</gene>
<comment type="caution">
    <text evidence="1">The sequence shown here is derived from an EMBL/GenBank/DDBJ whole genome shotgun (WGS) entry which is preliminary data.</text>
</comment>
<dbReference type="Proteomes" id="UP001546774">
    <property type="component" value="Unassembled WGS sequence"/>
</dbReference>
<evidence type="ECO:0000313" key="2">
    <source>
        <dbReference type="Proteomes" id="UP001546774"/>
    </source>
</evidence>
<evidence type="ECO:0000313" key="1">
    <source>
        <dbReference type="EMBL" id="MEQ2553628.1"/>
    </source>
</evidence>
<protein>
    <submittedName>
        <fullName evidence="1">Uncharacterized protein</fullName>
    </submittedName>
</protein>
<dbReference type="EMBL" id="JBBMFS010000001">
    <property type="protein sequence ID" value="MEQ2553628.1"/>
    <property type="molecule type" value="Genomic_DNA"/>
</dbReference>
<accession>A0ABV1H2B6</accession>
<name>A0ABV1H2B6_9FIRM</name>
<organism evidence="1 2">
    <name type="scientific">Lachnospira intestinalis</name>
    <dbReference type="NCBI Taxonomy" id="3133158"/>
    <lineage>
        <taxon>Bacteria</taxon>
        <taxon>Bacillati</taxon>
        <taxon>Bacillota</taxon>
        <taxon>Clostridia</taxon>
        <taxon>Lachnospirales</taxon>
        <taxon>Lachnospiraceae</taxon>
        <taxon>Lachnospira</taxon>
    </lineage>
</organism>